<name>A0A2G1WDD4_9BACT</name>
<protein>
    <submittedName>
        <fullName evidence="1">Xylose isomerase</fullName>
    </submittedName>
</protein>
<reference evidence="1 2" key="1">
    <citation type="submission" date="2017-06" db="EMBL/GenBank/DDBJ databases">
        <title>Description of Rhodopirellula bahusiensis sp. nov.</title>
        <authorList>
            <person name="Kizina J."/>
            <person name="Harder J."/>
        </authorList>
    </citation>
    <scope>NUCLEOTIDE SEQUENCE [LARGE SCALE GENOMIC DNA]</scope>
    <source>
        <strain evidence="1 2">SWK21</strain>
    </source>
</reference>
<evidence type="ECO:0000313" key="1">
    <source>
        <dbReference type="EMBL" id="PHQ37055.1"/>
    </source>
</evidence>
<gene>
    <name evidence="1" type="ORF">CEE69_01435</name>
</gene>
<sequence>MTSSLNGYPDVRAVIEKSHSVNTSGGSDLSQESDSPIRWTVGYCTNIHAGADVEGVTNNLQSISAEVRRRILDSQYSDESGSPKVQTGKNFATIVSTAPPLGLGLWLSSEATADLRRNGLDPLTSAMKQARLLAYTFNGFPHDNFHQDVVKHAVYTPTWWEDARIGYTRDLAKILAEILPADTNLGTISTLPIGWPQHTDEDGNRIKVTEDQLHHAGTNLRRMAEDLRRLEDRTGKRIVLAIEPEPGCILDTAAKVIDWFEKQLPDATHRRYIGVCHDVCHSAVMGESQHEVLAAYAKAGIVVGKVQISSAIMVDWSRIADTDREATLVQLRSFAEDRYLHQTGRVTGSGKFVLEEDLPAVLADLDANPSRYATDKRWMIHFHVPIFAEQFGHLQTTRGDVLDTLNSLVELTDASKRRQPLQFTGHLEVETYAWSVLPEYAGRNDLAGDIASELIWLHDVLDELSKTKCH</sequence>
<dbReference type="InterPro" id="IPR036237">
    <property type="entry name" value="Xyl_isomerase-like_sf"/>
</dbReference>
<dbReference type="AlphaFoldDB" id="A0A2G1WDD4"/>
<dbReference type="RefSeq" id="WP_099258783.1">
    <property type="nucleotide sequence ID" value="NZ_JBDUYK010000114.1"/>
</dbReference>
<dbReference type="EMBL" id="NIZW01000001">
    <property type="protein sequence ID" value="PHQ37055.1"/>
    <property type="molecule type" value="Genomic_DNA"/>
</dbReference>
<dbReference type="OrthoDB" id="9785907at2"/>
<organism evidence="1 2">
    <name type="scientific">Rhodopirellula bahusiensis</name>
    <dbReference type="NCBI Taxonomy" id="2014065"/>
    <lineage>
        <taxon>Bacteria</taxon>
        <taxon>Pseudomonadati</taxon>
        <taxon>Planctomycetota</taxon>
        <taxon>Planctomycetia</taxon>
        <taxon>Pirellulales</taxon>
        <taxon>Pirellulaceae</taxon>
        <taxon>Rhodopirellula</taxon>
    </lineage>
</organism>
<accession>A0A2G1WDD4</accession>
<proteinExistence type="predicted"/>
<evidence type="ECO:0000313" key="2">
    <source>
        <dbReference type="Proteomes" id="UP000225740"/>
    </source>
</evidence>
<dbReference type="NCBIfam" id="NF035939">
    <property type="entry name" value="TIM_EboE"/>
    <property type="match status" value="1"/>
</dbReference>
<keyword evidence="2" id="KW-1185">Reference proteome</keyword>
<dbReference type="Gene3D" id="3.20.20.150">
    <property type="entry name" value="Divalent-metal-dependent TIM barrel enzymes"/>
    <property type="match status" value="1"/>
</dbReference>
<dbReference type="GeneID" id="90606952"/>
<dbReference type="GO" id="GO:0016853">
    <property type="term" value="F:isomerase activity"/>
    <property type="evidence" value="ECO:0007669"/>
    <property type="project" value="UniProtKB-KW"/>
</dbReference>
<comment type="caution">
    <text evidence="1">The sequence shown here is derived from an EMBL/GenBank/DDBJ whole genome shotgun (WGS) entry which is preliminary data.</text>
</comment>
<keyword evidence="1" id="KW-0413">Isomerase</keyword>
<dbReference type="Proteomes" id="UP000225740">
    <property type="component" value="Unassembled WGS sequence"/>
</dbReference>
<dbReference type="SUPFAM" id="SSF51658">
    <property type="entry name" value="Xylose isomerase-like"/>
    <property type="match status" value="1"/>
</dbReference>